<keyword evidence="3" id="KW-1185">Reference proteome</keyword>
<dbReference type="EMBL" id="ML213592">
    <property type="protein sequence ID" value="TFK42643.1"/>
    <property type="molecule type" value="Genomic_DNA"/>
</dbReference>
<dbReference type="AlphaFoldDB" id="A0A5C3MD17"/>
<evidence type="ECO:0000313" key="2">
    <source>
        <dbReference type="EMBL" id="TFK42643.1"/>
    </source>
</evidence>
<dbReference type="OrthoDB" id="3254913at2759"/>
<feature type="region of interest" description="Disordered" evidence="1">
    <location>
        <begin position="89"/>
        <end position="109"/>
    </location>
</feature>
<name>A0A5C3MD17_9AGAR</name>
<organism evidence="2 3">
    <name type="scientific">Crucibulum laeve</name>
    <dbReference type="NCBI Taxonomy" id="68775"/>
    <lineage>
        <taxon>Eukaryota</taxon>
        <taxon>Fungi</taxon>
        <taxon>Dikarya</taxon>
        <taxon>Basidiomycota</taxon>
        <taxon>Agaricomycotina</taxon>
        <taxon>Agaricomycetes</taxon>
        <taxon>Agaricomycetidae</taxon>
        <taxon>Agaricales</taxon>
        <taxon>Agaricineae</taxon>
        <taxon>Nidulariaceae</taxon>
        <taxon>Crucibulum</taxon>
    </lineage>
</organism>
<evidence type="ECO:0000256" key="1">
    <source>
        <dbReference type="SAM" id="MobiDB-lite"/>
    </source>
</evidence>
<gene>
    <name evidence="2" type="ORF">BDQ12DRAFT_676551</name>
</gene>
<proteinExistence type="predicted"/>
<reference evidence="2 3" key="1">
    <citation type="journal article" date="2019" name="Nat. Ecol. Evol.">
        <title>Megaphylogeny resolves global patterns of mushroom evolution.</title>
        <authorList>
            <person name="Varga T."/>
            <person name="Krizsan K."/>
            <person name="Foldi C."/>
            <person name="Dima B."/>
            <person name="Sanchez-Garcia M."/>
            <person name="Sanchez-Ramirez S."/>
            <person name="Szollosi G.J."/>
            <person name="Szarkandi J.G."/>
            <person name="Papp V."/>
            <person name="Albert L."/>
            <person name="Andreopoulos W."/>
            <person name="Angelini C."/>
            <person name="Antonin V."/>
            <person name="Barry K.W."/>
            <person name="Bougher N.L."/>
            <person name="Buchanan P."/>
            <person name="Buyck B."/>
            <person name="Bense V."/>
            <person name="Catcheside P."/>
            <person name="Chovatia M."/>
            <person name="Cooper J."/>
            <person name="Damon W."/>
            <person name="Desjardin D."/>
            <person name="Finy P."/>
            <person name="Geml J."/>
            <person name="Haridas S."/>
            <person name="Hughes K."/>
            <person name="Justo A."/>
            <person name="Karasinski D."/>
            <person name="Kautmanova I."/>
            <person name="Kiss B."/>
            <person name="Kocsube S."/>
            <person name="Kotiranta H."/>
            <person name="LaButti K.M."/>
            <person name="Lechner B.E."/>
            <person name="Liimatainen K."/>
            <person name="Lipzen A."/>
            <person name="Lukacs Z."/>
            <person name="Mihaltcheva S."/>
            <person name="Morgado L.N."/>
            <person name="Niskanen T."/>
            <person name="Noordeloos M.E."/>
            <person name="Ohm R.A."/>
            <person name="Ortiz-Santana B."/>
            <person name="Ovrebo C."/>
            <person name="Racz N."/>
            <person name="Riley R."/>
            <person name="Savchenko A."/>
            <person name="Shiryaev A."/>
            <person name="Soop K."/>
            <person name="Spirin V."/>
            <person name="Szebenyi C."/>
            <person name="Tomsovsky M."/>
            <person name="Tulloss R.E."/>
            <person name="Uehling J."/>
            <person name="Grigoriev I.V."/>
            <person name="Vagvolgyi C."/>
            <person name="Papp T."/>
            <person name="Martin F.M."/>
            <person name="Miettinen O."/>
            <person name="Hibbett D.S."/>
            <person name="Nagy L.G."/>
        </authorList>
    </citation>
    <scope>NUCLEOTIDE SEQUENCE [LARGE SCALE GENOMIC DNA]</scope>
    <source>
        <strain evidence="2 3">CBS 166.37</strain>
    </source>
</reference>
<feature type="compositionally biased region" description="Basic and acidic residues" evidence="1">
    <location>
        <begin position="89"/>
        <end position="103"/>
    </location>
</feature>
<protein>
    <submittedName>
        <fullName evidence="2">Uncharacterized protein</fullName>
    </submittedName>
</protein>
<evidence type="ECO:0000313" key="3">
    <source>
        <dbReference type="Proteomes" id="UP000308652"/>
    </source>
</evidence>
<dbReference type="Proteomes" id="UP000308652">
    <property type="component" value="Unassembled WGS sequence"/>
</dbReference>
<sequence length="109" mass="12179">MSLFRKMNRPGLSAALDAQDAVAEPPKPLLPEIPAGELNVDFLSSIIGPTSAEEEKLKKRASSVLKLAEENEKLKEELKAMTDRLEAAERKRQQLRQEKEQHIMEPASS</sequence>
<accession>A0A5C3MD17</accession>